<keyword evidence="13" id="KW-1185">Reference proteome</keyword>
<gene>
    <name evidence="12" type="ORF">TCAL_06809</name>
</gene>
<evidence type="ECO:0000256" key="8">
    <source>
        <dbReference type="ARBA" id="ARBA00023319"/>
    </source>
</evidence>
<feature type="domain" description="Ig-like" evidence="11">
    <location>
        <begin position="224"/>
        <end position="312"/>
    </location>
</feature>
<dbReference type="InterPro" id="IPR007110">
    <property type="entry name" value="Ig-like_dom"/>
</dbReference>
<dbReference type="InterPro" id="IPR003598">
    <property type="entry name" value="Ig_sub2"/>
</dbReference>
<dbReference type="InterPro" id="IPR013783">
    <property type="entry name" value="Ig-like_fold"/>
</dbReference>
<evidence type="ECO:0000256" key="7">
    <source>
        <dbReference type="ARBA" id="ARBA00023180"/>
    </source>
</evidence>
<dbReference type="FunFam" id="2.60.40.10:FF:000328">
    <property type="entry name" value="CLUMA_CG000981, isoform A"/>
    <property type="match status" value="1"/>
</dbReference>
<evidence type="ECO:0000259" key="11">
    <source>
        <dbReference type="PROSITE" id="PS50835"/>
    </source>
</evidence>
<dbReference type="PANTHER" id="PTHR45080">
    <property type="entry name" value="CONTACTIN 5"/>
    <property type="match status" value="1"/>
</dbReference>
<comment type="caution">
    <text evidence="12">The sequence shown here is derived from an EMBL/GenBank/DDBJ whole genome shotgun (WGS) entry which is preliminary data.</text>
</comment>
<keyword evidence="10" id="KW-0812">Transmembrane</keyword>
<dbReference type="AlphaFoldDB" id="A0A553PJI3"/>
<dbReference type="EMBL" id="VCGU01000003">
    <property type="protein sequence ID" value="TRY77846.1"/>
    <property type="molecule type" value="Genomic_DNA"/>
</dbReference>
<reference evidence="12 13" key="1">
    <citation type="journal article" date="2018" name="Nat. Ecol. Evol.">
        <title>Genomic signatures of mitonuclear coevolution across populations of Tigriopus californicus.</title>
        <authorList>
            <person name="Barreto F.S."/>
            <person name="Watson E.T."/>
            <person name="Lima T.G."/>
            <person name="Willett C.S."/>
            <person name="Edmands S."/>
            <person name="Li W."/>
            <person name="Burton R.S."/>
        </authorList>
    </citation>
    <scope>NUCLEOTIDE SEQUENCE [LARGE SCALE GENOMIC DNA]</scope>
    <source>
        <strain evidence="12 13">San Diego</strain>
    </source>
</reference>
<protein>
    <recommendedName>
        <fullName evidence="11">Ig-like domain-containing protein</fullName>
    </recommendedName>
</protein>
<organism evidence="12 13">
    <name type="scientific">Tigriopus californicus</name>
    <name type="common">Marine copepod</name>
    <dbReference type="NCBI Taxonomy" id="6832"/>
    <lineage>
        <taxon>Eukaryota</taxon>
        <taxon>Metazoa</taxon>
        <taxon>Ecdysozoa</taxon>
        <taxon>Arthropoda</taxon>
        <taxon>Crustacea</taxon>
        <taxon>Multicrustacea</taxon>
        <taxon>Hexanauplia</taxon>
        <taxon>Copepoda</taxon>
        <taxon>Harpacticoida</taxon>
        <taxon>Harpacticidae</taxon>
        <taxon>Tigriopus</taxon>
    </lineage>
</organism>
<dbReference type="FunFam" id="2.60.40.10:FF:000877">
    <property type="entry name" value="CLUMA_CG002357, isoform A"/>
    <property type="match status" value="1"/>
</dbReference>
<dbReference type="InterPro" id="IPR003961">
    <property type="entry name" value="FN3_dom"/>
</dbReference>
<dbReference type="Pfam" id="PF07679">
    <property type="entry name" value="I-set"/>
    <property type="match status" value="2"/>
</dbReference>
<dbReference type="SMART" id="SM00060">
    <property type="entry name" value="FN3"/>
    <property type="match status" value="1"/>
</dbReference>
<dbReference type="SMART" id="SM00408">
    <property type="entry name" value="IGc2"/>
    <property type="match status" value="3"/>
</dbReference>
<feature type="domain" description="Ig-like" evidence="11">
    <location>
        <begin position="36"/>
        <end position="121"/>
    </location>
</feature>
<evidence type="ECO:0000256" key="1">
    <source>
        <dbReference type="ARBA" id="ARBA00004236"/>
    </source>
</evidence>
<dbReference type="CDD" id="cd00096">
    <property type="entry name" value="Ig"/>
    <property type="match status" value="1"/>
</dbReference>
<keyword evidence="6" id="KW-1015">Disulfide bond</keyword>
<evidence type="ECO:0000256" key="3">
    <source>
        <dbReference type="ARBA" id="ARBA00022729"/>
    </source>
</evidence>
<feature type="transmembrane region" description="Helical" evidence="10">
    <location>
        <begin position="423"/>
        <end position="441"/>
    </location>
</feature>
<keyword evidence="2" id="KW-1003">Cell membrane</keyword>
<accession>A0A553PJI3</accession>
<keyword evidence="10" id="KW-1133">Transmembrane helix</keyword>
<dbReference type="InterPro" id="IPR036116">
    <property type="entry name" value="FN3_sf"/>
</dbReference>
<dbReference type="OMA" id="QNITIEP"/>
<dbReference type="SUPFAM" id="SSF49265">
    <property type="entry name" value="Fibronectin type III"/>
    <property type="match status" value="1"/>
</dbReference>
<dbReference type="InterPro" id="IPR036179">
    <property type="entry name" value="Ig-like_dom_sf"/>
</dbReference>
<dbReference type="PROSITE" id="PS50835">
    <property type="entry name" value="IG_LIKE"/>
    <property type="match status" value="3"/>
</dbReference>
<dbReference type="STRING" id="6832.A0A553PJI3"/>
<evidence type="ECO:0000256" key="9">
    <source>
        <dbReference type="SAM" id="MobiDB-lite"/>
    </source>
</evidence>
<proteinExistence type="predicted"/>
<dbReference type="Pfam" id="PF00041">
    <property type="entry name" value="fn3"/>
    <property type="match status" value="1"/>
</dbReference>
<keyword evidence="3" id="KW-0732">Signal</keyword>
<evidence type="ECO:0000256" key="4">
    <source>
        <dbReference type="ARBA" id="ARBA00022737"/>
    </source>
</evidence>
<dbReference type="InterPro" id="IPR003599">
    <property type="entry name" value="Ig_sub"/>
</dbReference>
<feature type="domain" description="Ig-like" evidence="11">
    <location>
        <begin position="133"/>
        <end position="219"/>
    </location>
</feature>
<dbReference type="GO" id="GO:0007156">
    <property type="term" value="P:homophilic cell adhesion via plasma membrane adhesion molecules"/>
    <property type="evidence" value="ECO:0007669"/>
    <property type="project" value="TreeGrafter"/>
</dbReference>
<dbReference type="GO" id="GO:0005886">
    <property type="term" value="C:plasma membrane"/>
    <property type="evidence" value="ECO:0007669"/>
    <property type="project" value="UniProtKB-SubCell"/>
</dbReference>
<keyword evidence="5 10" id="KW-0472">Membrane</keyword>
<evidence type="ECO:0000313" key="12">
    <source>
        <dbReference type="EMBL" id="TRY77846.1"/>
    </source>
</evidence>
<sequence>MFFILKSISGLPQQFIAYSEPASRGSSSNSFSQSEPTIVTDGEVFRVQIGETLLLPCQVRDLGPMILLWKKGTRVLTAGGLQVRRDDRFNLQGTNLQIKDIEREDSGEYVCELETDEEQPTAIVHSVEILVPPTISTEPSNGQIVVKRGTTVSLSCEARGHPQPQLSWSKSHDQMPKSDITSSGSTLILADVTRHHAGVYKCHASNGVGQDATQDIHLQVLYEPEVKAERPVVHGGVGYQVELVCLVYSEPAADVLWYKDTMLLDSNGKRYMQQKGNRFTMLIRSLELDDFGNYSCSASNMLGKSKANVRVQGNPNTPIFNSRVDSRSPTSYKLSWITESYTMIEEYRLLYRKLPSYILENLIPNSMYEAQIQAKNKFGWSGVSDKFQFFTRGYDAAPIESSVKNPASAPFGINSAHRVVSQFMRYLYLFLALFVVLMSYVSDQVWP</sequence>
<evidence type="ECO:0000256" key="2">
    <source>
        <dbReference type="ARBA" id="ARBA00022475"/>
    </source>
</evidence>
<dbReference type="SMART" id="SM00409">
    <property type="entry name" value="IG"/>
    <property type="match status" value="3"/>
</dbReference>
<keyword evidence="7" id="KW-0325">Glycoprotein</keyword>
<evidence type="ECO:0000256" key="5">
    <source>
        <dbReference type="ARBA" id="ARBA00023136"/>
    </source>
</evidence>
<dbReference type="GO" id="GO:0050808">
    <property type="term" value="P:synapse organization"/>
    <property type="evidence" value="ECO:0007669"/>
    <property type="project" value="TreeGrafter"/>
</dbReference>
<feature type="region of interest" description="Disordered" evidence="9">
    <location>
        <begin position="160"/>
        <end position="180"/>
    </location>
</feature>
<comment type="subcellular location">
    <subcellularLocation>
        <location evidence="1">Cell membrane</location>
    </subcellularLocation>
</comment>
<evidence type="ECO:0000313" key="13">
    <source>
        <dbReference type="Proteomes" id="UP000318571"/>
    </source>
</evidence>
<dbReference type="InterPro" id="IPR013098">
    <property type="entry name" value="Ig_I-set"/>
</dbReference>
<name>A0A553PJI3_TIGCA</name>
<keyword evidence="8" id="KW-0393">Immunoglobulin domain</keyword>
<dbReference type="GO" id="GO:0008046">
    <property type="term" value="F:axon guidance receptor activity"/>
    <property type="evidence" value="ECO:0007669"/>
    <property type="project" value="TreeGrafter"/>
</dbReference>
<dbReference type="SUPFAM" id="SSF48726">
    <property type="entry name" value="Immunoglobulin"/>
    <property type="match status" value="3"/>
</dbReference>
<dbReference type="GO" id="GO:0030424">
    <property type="term" value="C:axon"/>
    <property type="evidence" value="ECO:0007669"/>
    <property type="project" value="TreeGrafter"/>
</dbReference>
<dbReference type="Gene3D" id="2.60.40.10">
    <property type="entry name" value="Immunoglobulins"/>
    <property type="match status" value="4"/>
</dbReference>
<evidence type="ECO:0000256" key="6">
    <source>
        <dbReference type="ARBA" id="ARBA00023157"/>
    </source>
</evidence>
<dbReference type="GO" id="GO:0043025">
    <property type="term" value="C:neuronal cell body"/>
    <property type="evidence" value="ECO:0007669"/>
    <property type="project" value="TreeGrafter"/>
</dbReference>
<evidence type="ECO:0000256" key="10">
    <source>
        <dbReference type="SAM" id="Phobius"/>
    </source>
</evidence>
<dbReference type="PANTHER" id="PTHR45080:SF33">
    <property type="entry name" value="IG-LIKE DOMAIN-CONTAINING PROTEIN"/>
    <property type="match status" value="1"/>
</dbReference>
<dbReference type="Proteomes" id="UP000318571">
    <property type="component" value="Chromosome 11"/>
</dbReference>
<dbReference type="Pfam" id="PF13927">
    <property type="entry name" value="Ig_3"/>
    <property type="match status" value="1"/>
</dbReference>
<keyword evidence="4" id="KW-0677">Repeat</keyword>
<dbReference type="CDD" id="cd00063">
    <property type="entry name" value="FN3"/>
    <property type="match status" value="1"/>
</dbReference>
<dbReference type="InterPro" id="IPR050958">
    <property type="entry name" value="Cell_Adh-Cytoskel_Orgn"/>
</dbReference>